<evidence type="ECO:0000313" key="1">
    <source>
        <dbReference type="EMBL" id="SVE36369.1"/>
    </source>
</evidence>
<protein>
    <submittedName>
        <fullName evidence="1">Uncharacterized protein</fullName>
    </submittedName>
</protein>
<proteinExistence type="predicted"/>
<name>A0A383CWI7_9ZZZZ</name>
<feature type="non-terminal residue" evidence="1">
    <location>
        <position position="114"/>
    </location>
</feature>
<gene>
    <name evidence="1" type="ORF">METZ01_LOCUS489223</name>
</gene>
<accession>A0A383CWI7</accession>
<sequence>MIFLSTACTGVQTIPDAPKALADYEAPDWVLKGSGAYSDDKGKAFFGVGSATGIKNYSLQRTIADDRARGDLAKVFEFYVASLTKGYQANTIAGDFKNSNEEQNTEVALKVVVH</sequence>
<dbReference type="AlphaFoldDB" id="A0A383CWI7"/>
<reference evidence="1" key="1">
    <citation type="submission" date="2018-05" db="EMBL/GenBank/DDBJ databases">
        <authorList>
            <person name="Lanie J.A."/>
            <person name="Ng W.-L."/>
            <person name="Kazmierczak K.M."/>
            <person name="Andrzejewski T.M."/>
            <person name="Davidsen T.M."/>
            <person name="Wayne K.J."/>
            <person name="Tettelin H."/>
            <person name="Glass J.I."/>
            <person name="Rusch D."/>
            <person name="Podicherti R."/>
            <person name="Tsui H.-C.T."/>
            <person name="Winkler M.E."/>
        </authorList>
    </citation>
    <scope>NUCLEOTIDE SEQUENCE</scope>
</reference>
<dbReference type="EMBL" id="UINC01212167">
    <property type="protein sequence ID" value="SVE36369.1"/>
    <property type="molecule type" value="Genomic_DNA"/>
</dbReference>
<organism evidence="1">
    <name type="scientific">marine metagenome</name>
    <dbReference type="NCBI Taxonomy" id="408172"/>
    <lineage>
        <taxon>unclassified sequences</taxon>
        <taxon>metagenomes</taxon>
        <taxon>ecological metagenomes</taxon>
    </lineage>
</organism>